<evidence type="ECO:0000256" key="3">
    <source>
        <dbReference type="ARBA" id="ARBA00022801"/>
    </source>
</evidence>
<dbReference type="InterPro" id="IPR011545">
    <property type="entry name" value="DEAD/DEAH_box_helicase_dom"/>
</dbReference>
<dbReference type="CDD" id="cd18787">
    <property type="entry name" value="SF2_C_DEAD"/>
    <property type="match status" value="1"/>
</dbReference>
<dbReference type="FunFam" id="3.40.50.300:FF:000849">
    <property type="entry name" value="ATP-dependent RNA helicase DBP5"/>
    <property type="match status" value="1"/>
</dbReference>
<dbReference type="InterPro" id="IPR014014">
    <property type="entry name" value="RNA_helicase_DEAD_Q_motif"/>
</dbReference>
<evidence type="ECO:0000313" key="13">
    <source>
        <dbReference type="EMBL" id="KAK9925191.1"/>
    </source>
</evidence>
<keyword evidence="5" id="KW-0067">ATP-binding</keyword>
<comment type="similarity">
    <text evidence="7">Belongs to the DEAD box helicase family. DDX48/FAL1 subfamily.</text>
</comment>
<comment type="caution">
    <text evidence="13">The sequence shown here is derived from an EMBL/GenBank/DDBJ whole genome shotgun (WGS) entry which is preliminary data.</text>
</comment>
<dbReference type="EC" id="3.6.4.13" evidence="1"/>
<protein>
    <recommendedName>
        <fullName evidence="1">RNA helicase</fullName>
        <ecNumber evidence="1">3.6.4.13</ecNumber>
    </recommendedName>
</protein>
<dbReference type="PROSITE" id="PS51195">
    <property type="entry name" value="Q_MOTIF"/>
    <property type="match status" value="1"/>
</dbReference>
<evidence type="ECO:0000256" key="5">
    <source>
        <dbReference type="ARBA" id="ARBA00022840"/>
    </source>
</evidence>
<dbReference type="InterPro" id="IPR014001">
    <property type="entry name" value="Helicase_ATP-bd"/>
</dbReference>
<evidence type="ECO:0000256" key="4">
    <source>
        <dbReference type="ARBA" id="ARBA00022806"/>
    </source>
</evidence>
<keyword evidence="4" id="KW-0347">Helicase</keyword>
<keyword evidence="6" id="KW-0694">RNA-binding</keyword>
<evidence type="ECO:0000256" key="9">
    <source>
        <dbReference type="PROSITE-ProRule" id="PRU00552"/>
    </source>
</evidence>
<dbReference type="GO" id="GO:0016787">
    <property type="term" value="F:hydrolase activity"/>
    <property type="evidence" value="ECO:0007669"/>
    <property type="project" value="UniProtKB-KW"/>
</dbReference>
<dbReference type="InterPro" id="IPR027417">
    <property type="entry name" value="P-loop_NTPase"/>
</dbReference>
<name>A0AAW1WMQ7_RUBAR</name>
<evidence type="ECO:0000259" key="10">
    <source>
        <dbReference type="PROSITE" id="PS51192"/>
    </source>
</evidence>
<dbReference type="PROSITE" id="PS51192">
    <property type="entry name" value="HELICASE_ATP_BIND_1"/>
    <property type="match status" value="1"/>
</dbReference>
<evidence type="ECO:0000256" key="7">
    <source>
        <dbReference type="ARBA" id="ARBA00037945"/>
    </source>
</evidence>
<evidence type="ECO:0000256" key="8">
    <source>
        <dbReference type="ARBA" id="ARBA00047984"/>
    </source>
</evidence>
<dbReference type="Proteomes" id="UP001457282">
    <property type="component" value="Unassembled WGS sequence"/>
</dbReference>
<dbReference type="Pfam" id="PF00270">
    <property type="entry name" value="DEAD"/>
    <property type="match status" value="1"/>
</dbReference>
<feature type="short sequence motif" description="Q motif" evidence="9">
    <location>
        <begin position="41"/>
        <end position="69"/>
    </location>
</feature>
<accession>A0AAW1WMQ7</accession>
<dbReference type="Gene3D" id="3.40.50.300">
    <property type="entry name" value="P-loop containing nucleotide triphosphate hydrolases"/>
    <property type="match status" value="2"/>
</dbReference>
<evidence type="ECO:0000259" key="12">
    <source>
        <dbReference type="PROSITE" id="PS51195"/>
    </source>
</evidence>
<sequence length="414" mass="46888">MAAIATARASVVPMNQTSLGGGKLLKERLEFVSSNDIEPIMSFDQMNLKDELLRGIYNYGFEKPSAIQQRAIRPIIESRDVIAQAQSGTGKTSMIALASCQIVDTSSREVQALILSPTRELAAQTEKVILAMGNYMNIKVHSCIGGKSVGEDIRKLENGVHVVSGTPGRVHDMIKRGSLRPRHIKLLILDESDEMLSRGFKKKIYEVYRHLPTNLQVCLISATLPNEILEMTNMFMSDPVRILVKRDELTLEGIKQFFVAVEKEEWKFDTLCDLYDTLTISQAVIFCNTRRKVDWLTEKMRTNNFAVCALHGDMPQKERDAIMKEFQEGLSRVLITTDAWARGIDVQQVSLVINYDLPNNRELYIHRIGRSGRFGRKGVAINFVKNDDIKILRDIEQYYSSQIDEMPMNVADLL</sequence>
<dbReference type="Pfam" id="PF00271">
    <property type="entry name" value="Helicase_C"/>
    <property type="match status" value="1"/>
</dbReference>
<dbReference type="EMBL" id="JBEDUW010000006">
    <property type="protein sequence ID" value="KAK9925191.1"/>
    <property type="molecule type" value="Genomic_DNA"/>
</dbReference>
<feature type="domain" description="Helicase C-terminal" evidence="11">
    <location>
        <begin position="253"/>
        <end position="414"/>
    </location>
</feature>
<dbReference type="SMART" id="SM00487">
    <property type="entry name" value="DEXDc"/>
    <property type="match status" value="1"/>
</dbReference>
<feature type="domain" description="DEAD-box RNA helicase Q" evidence="12">
    <location>
        <begin position="41"/>
        <end position="69"/>
    </location>
</feature>
<feature type="domain" description="Helicase ATP-binding" evidence="10">
    <location>
        <begin position="72"/>
        <end position="242"/>
    </location>
</feature>
<proteinExistence type="inferred from homology"/>
<dbReference type="FunFam" id="3.40.50.300:FF:000031">
    <property type="entry name" value="Eukaryotic initiation factor 4A-III"/>
    <property type="match status" value="1"/>
</dbReference>
<dbReference type="AlphaFoldDB" id="A0AAW1WMQ7"/>
<keyword evidence="14" id="KW-1185">Reference proteome</keyword>
<dbReference type="SMART" id="SM00490">
    <property type="entry name" value="HELICc"/>
    <property type="match status" value="1"/>
</dbReference>
<reference evidence="13 14" key="1">
    <citation type="journal article" date="2023" name="G3 (Bethesda)">
        <title>A chromosome-length genome assembly and annotation of blackberry (Rubus argutus, cv. 'Hillquist').</title>
        <authorList>
            <person name="Bruna T."/>
            <person name="Aryal R."/>
            <person name="Dudchenko O."/>
            <person name="Sargent D.J."/>
            <person name="Mead D."/>
            <person name="Buti M."/>
            <person name="Cavallini A."/>
            <person name="Hytonen T."/>
            <person name="Andres J."/>
            <person name="Pham M."/>
            <person name="Weisz D."/>
            <person name="Mascagni F."/>
            <person name="Usai G."/>
            <person name="Natali L."/>
            <person name="Bassil N."/>
            <person name="Fernandez G.E."/>
            <person name="Lomsadze A."/>
            <person name="Armour M."/>
            <person name="Olukolu B."/>
            <person name="Poorten T."/>
            <person name="Britton C."/>
            <person name="Davik J."/>
            <person name="Ashrafi H."/>
            <person name="Aiden E.L."/>
            <person name="Borodovsky M."/>
            <person name="Worthington M."/>
        </authorList>
    </citation>
    <scope>NUCLEOTIDE SEQUENCE [LARGE SCALE GENOMIC DNA]</scope>
    <source>
        <strain evidence="13">PI 553951</strain>
    </source>
</reference>
<evidence type="ECO:0000256" key="1">
    <source>
        <dbReference type="ARBA" id="ARBA00012552"/>
    </source>
</evidence>
<evidence type="ECO:0000256" key="6">
    <source>
        <dbReference type="ARBA" id="ARBA00022884"/>
    </source>
</evidence>
<evidence type="ECO:0000313" key="14">
    <source>
        <dbReference type="Proteomes" id="UP001457282"/>
    </source>
</evidence>
<dbReference type="GO" id="GO:0003724">
    <property type="term" value="F:RNA helicase activity"/>
    <property type="evidence" value="ECO:0007669"/>
    <property type="project" value="UniProtKB-EC"/>
</dbReference>
<keyword evidence="3" id="KW-0378">Hydrolase</keyword>
<comment type="catalytic activity">
    <reaction evidence="8">
        <text>ATP + H2O = ADP + phosphate + H(+)</text>
        <dbReference type="Rhea" id="RHEA:13065"/>
        <dbReference type="ChEBI" id="CHEBI:15377"/>
        <dbReference type="ChEBI" id="CHEBI:15378"/>
        <dbReference type="ChEBI" id="CHEBI:30616"/>
        <dbReference type="ChEBI" id="CHEBI:43474"/>
        <dbReference type="ChEBI" id="CHEBI:456216"/>
        <dbReference type="EC" id="3.6.4.13"/>
    </reaction>
</comment>
<dbReference type="GO" id="GO:0005524">
    <property type="term" value="F:ATP binding"/>
    <property type="evidence" value="ECO:0007669"/>
    <property type="project" value="UniProtKB-KW"/>
</dbReference>
<evidence type="ECO:0000256" key="2">
    <source>
        <dbReference type="ARBA" id="ARBA00022741"/>
    </source>
</evidence>
<dbReference type="PROSITE" id="PS51194">
    <property type="entry name" value="HELICASE_CTER"/>
    <property type="match status" value="1"/>
</dbReference>
<organism evidence="13 14">
    <name type="scientific">Rubus argutus</name>
    <name type="common">Southern blackberry</name>
    <dbReference type="NCBI Taxonomy" id="59490"/>
    <lineage>
        <taxon>Eukaryota</taxon>
        <taxon>Viridiplantae</taxon>
        <taxon>Streptophyta</taxon>
        <taxon>Embryophyta</taxon>
        <taxon>Tracheophyta</taxon>
        <taxon>Spermatophyta</taxon>
        <taxon>Magnoliopsida</taxon>
        <taxon>eudicotyledons</taxon>
        <taxon>Gunneridae</taxon>
        <taxon>Pentapetalae</taxon>
        <taxon>rosids</taxon>
        <taxon>fabids</taxon>
        <taxon>Rosales</taxon>
        <taxon>Rosaceae</taxon>
        <taxon>Rosoideae</taxon>
        <taxon>Rosoideae incertae sedis</taxon>
        <taxon>Rubus</taxon>
    </lineage>
</organism>
<dbReference type="GO" id="GO:0003723">
    <property type="term" value="F:RNA binding"/>
    <property type="evidence" value="ECO:0007669"/>
    <property type="project" value="UniProtKB-KW"/>
</dbReference>
<dbReference type="SUPFAM" id="SSF52540">
    <property type="entry name" value="P-loop containing nucleoside triphosphate hydrolases"/>
    <property type="match status" value="2"/>
</dbReference>
<gene>
    <name evidence="13" type="ORF">M0R45_033523</name>
</gene>
<dbReference type="InterPro" id="IPR001650">
    <property type="entry name" value="Helicase_C-like"/>
</dbReference>
<keyword evidence="2" id="KW-0547">Nucleotide-binding</keyword>
<dbReference type="PANTHER" id="PTHR47958">
    <property type="entry name" value="ATP-DEPENDENT RNA HELICASE DBP3"/>
    <property type="match status" value="1"/>
</dbReference>
<evidence type="ECO:0000259" key="11">
    <source>
        <dbReference type="PROSITE" id="PS51194"/>
    </source>
</evidence>